<dbReference type="AlphaFoldDB" id="A0A916ZQ13"/>
<dbReference type="EMBL" id="BMJM01000003">
    <property type="protein sequence ID" value="GGE07134.1"/>
    <property type="molecule type" value="Genomic_DNA"/>
</dbReference>
<dbReference type="Pfam" id="PF08379">
    <property type="entry name" value="Bact_transglu_N"/>
    <property type="match status" value="1"/>
</dbReference>
<dbReference type="PANTHER" id="PTHR33490:SF1">
    <property type="entry name" value="SLL1233 PROTEIN"/>
    <property type="match status" value="1"/>
</dbReference>
<evidence type="ECO:0000313" key="4">
    <source>
        <dbReference type="Proteomes" id="UP000635071"/>
    </source>
</evidence>
<dbReference type="Pfam" id="PF01841">
    <property type="entry name" value="Transglut_core"/>
    <property type="match status" value="1"/>
</dbReference>
<protein>
    <submittedName>
        <fullName evidence="3">Transglutaminase</fullName>
    </submittedName>
</protein>
<reference evidence="3" key="1">
    <citation type="journal article" date="2014" name="Int. J. Syst. Evol. Microbiol.">
        <title>Complete genome sequence of Corynebacterium casei LMG S-19264T (=DSM 44701T), isolated from a smear-ripened cheese.</title>
        <authorList>
            <consortium name="US DOE Joint Genome Institute (JGI-PGF)"/>
            <person name="Walter F."/>
            <person name="Albersmeier A."/>
            <person name="Kalinowski J."/>
            <person name="Ruckert C."/>
        </authorList>
    </citation>
    <scope>NUCLEOTIDE SEQUENCE</scope>
    <source>
        <strain evidence="3">CGMCC 1.15519</strain>
    </source>
</reference>
<sequence>MIVLTIDHLTTYTYRRSVTFGEHRIMTRPRESHDQHVLESSLVIDPEPIELRWLQDVFGNSVAIARFGERASRLSIHSRSRIEHRPMSRADVHVEDYAHNYPFTYSSEDMPDLLRSIERQHLDPYRVIDNWARQFVPDGVSIETMAVLVAMTAAIRRDFMYVARHEKGTQTPTETITRRQGTCRDFAVLMIEAARALGFAARFVSGYVYSPSARDRRLGGGNTHAWVRIFLPGSGWVEFDPTNGIVGNRGLVRVGVALDPYQAVPLSGTWAGFPGSEIGMAVSVDLILDSRALGTSEGRSTTSEGRPTYADTRRL</sequence>
<proteinExistence type="predicted"/>
<organism evidence="3 4">
    <name type="scientific">Sandarakinorhabdus glacialis</name>
    <dbReference type="NCBI Taxonomy" id="1614636"/>
    <lineage>
        <taxon>Bacteria</taxon>
        <taxon>Pseudomonadati</taxon>
        <taxon>Pseudomonadota</taxon>
        <taxon>Alphaproteobacteria</taxon>
        <taxon>Sphingomonadales</taxon>
        <taxon>Sphingosinicellaceae</taxon>
        <taxon>Sandarakinorhabdus</taxon>
    </lineage>
</organism>
<dbReference type="SUPFAM" id="SSF54001">
    <property type="entry name" value="Cysteine proteinases"/>
    <property type="match status" value="1"/>
</dbReference>
<accession>A0A916ZQ13</accession>
<feature type="domain" description="Transglutaminase-like" evidence="2">
    <location>
        <begin position="175"/>
        <end position="243"/>
    </location>
</feature>
<reference evidence="3" key="2">
    <citation type="submission" date="2020-09" db="EMBL/GenBank/DDBJ databases">
        <authorList>
            <person name="Sun Q."/>
            <person name="Zhou Y."/>
        </authorList>
    </citation>
    <scope>NUCLEOTIDE SEQUENCE</scope>
    <source>
        <strain evidence="3">CGMCC 1.15519</strain>
    </source>
</reference>
<dbReference type="Proteomes" id="UP000635071">
    <property type="component" value="Unassembled WGS sequence"/>
</dbReference>
<dbReference type="InterPro" id="IPR013589">
    <property type="entry name" value="Bac_transglu_N"/>
</dbReference>
<feature type="region of interest" description="Disordered" evidence="1">
    <location>
        <begin position="295"/>
        <end position="315"/>
    </location>
</feature>
<evidence type="ECO:0000256" key="1">
    <source>
        <dbReference type="SAM" id="MobiDB-lite"/>
    </source>
</evidence>
<dbReference type="InterPro" id="IPR038765">
    <property type="entry name" value="Papain-like_cys_pep_sf"/>
</dbReference>
<keyword evidence="4" id="KW-1185">Reference proteome</keyword>
<dbReference type="Gene3D" id="3.10.620.30">
    <property type="match status" value="1"/>
</dbReference>
<dbReference type="RefSeq" id="WP_188762016.1">
    <property type="nucleotide sequence ID" value="NZ_BMJM01000003.1"/>
</dbReference>
<dbReference type="PANTHER" id="PTHR33490">
    <property type="entry name" value="BLR5614 PROTEIN-RELATED"/>
    <property type="match status" value="1"/>
</dbReference>
<evidence type="ECO:0000313" key="3">
    <source>
        <dbReference type="EMBL" id="GGE07134.1"/>
    </source>
</evidence>
<dbReference type="InterPro" id="IPR002931">
    <property type="entry name" value="Transglutaminase-like"/>
</dbReference>
<comment type="caution">
    <text evidence="3">The sequence shown here is derived from an EMBL/GenBank/DDBJ whole genome shotgun (WGS) entry which is preliminary data.</text>
</comment>
<evidence type="ECO:0000259" key="2">
    <source>
        <dbReference type="SMART" id="SM00460"/>
    </source>
</evidence>
<dbReference type="SMART" id="SM00460">
    <property type="entry name" value="TGc"/>
    <property type="match status" value="1"/>
</dbReference>
<gene>
    <name evidence="3" type="ORF">GCM10011529_11910</name>
</gene>
<name>A0A916ZQ13_9SPHN</name>